<sequence length="357" mass="40442">MSNYQSTLSEITLQGSQYMLHGFPVLGIPDQERAVKYFSLNPFLPDAQNRCPVECAYCVCHQDSEWHHHPENFEKNSTPSDLLDRLLDLIFATPEGQKGFPISLCDYSDPFIPAHRERVLSILNALIDRQAANMVYITTKVHPGQAFLERLKTTLAQPNSLRVTVFVSLPPLKPGYEQASIPGRVKLLQDLVNLGIPCCWYLRPLVEQWFDQALMWQLTRSLLPYVAHHVILSGIVMSEEIEESLLKQGLTVPQWDRTQPGRKQLLSAKFESQLRSILSTVASEQNISLGPVMGHRLCGTNGNHAYGCLICAKQERYCQLFQLHHYGEAIAAEDNQKLKILLRQNLQSKVPSAEECH</sequence>
<protein>
    <recommendedName>
        <fullName evidence="3">Radical SAM domain-containing protein</fullName>
    </recommendedName>
</protein>
<dbReference type="AlphaFoldDB" id="A0A1Z4GAE7"/>
<evidence type="ECO:0008006" key="3">
    <source>
        <dbReference type="Google" id="ProtNLM"/>
    </source>
</evidence>
<keyword evidence="2" id="KW-1185">Reference proteome</keyword>
<reference evidence="1 2" key="1">
    <citation type="submission" date="2017-06" db="EMBL/GenBank/DDBJ databases">
        <title>Genome sequencing of cyanobaciteial culture collection at National Institute for Environmental Studies (NIES).</title>
        <authorList>
            <person name="Hirose Y."/>
            <person name="Shimura Y."/>
            <person name="Fujisawa T."/>
            <person name="Nakamura Y."/>
            <person name="Kawachi M."/>
        </authorList>
    </citation>
    <scope>NUCLEOTIDE SEQUENCE [LARGE SCALE GENOMIC DNA]</scope>
    <source>
        <strain evidence="1 2">NIES-21</strain>
    </source>
</reference>
<name>A0A1Z4GAE7_9CYAN</name>
<gene>
    <name evidence="1" type="ORF">NIES21_02280</name>
</gene>
<dbReference type="Proteomes" id="UP000218287">
    <property type="component" value="Chromosome"/>
</dbReference>
<dbReference type="OrthoDB" id="7054396at2"/>
<accession>A0A1Z4GAE7</accession>
<evidence type="ECO:0000313" key="2">
    <source>
        <dbReference type="Proteomes" id="UP000218287"/>
    </source>
</evidence>
<proteinExistence type="predicted"/>
<evidence type="ECO:0000313" key="1">
    <source>
        <dbReference type="EMBL" id="BAY14471.1"/>
    </source>
</evidence>
<organism evidence="1 2">
    <name type="scientific">Anabaenopsis circularis NIES-21</name>
    <dbReference type="NCBI Taxonomy" id="1085406"/>
    <lineage>
        <taxon>Bacteria</taxon>
        <taxon>Bacillati</taxon>
        <taxon>Cyanobacteriota</taxon>
        <taxon>Cyanophyceae</taxon>
        <taxon>Nostocales</taxon>
        <taxon>Nodulariaceae</taxon>
        <taxon>Anabaenopsis</taxon>
    </lineage>
</organism>
<dbReference type="EMBL" id="AP018174">
    <property type="protein sequence ID" value="BAY14471.1"/>
    <property type="molecule type" value="Genomic_DNA"/>
</dbReference>